<dbReference type="Proteomes" id="UP000004995">
    <property type="component" value="Unassembled WGS sequence"/>
</dbReference>
<keyword evidence="1" id="KW-0812">Transmembrane</keyword>
<evidence type="ECO:0000313" key="4">
    <source>
        <dbReference type="Proteomes" id="UP000004995"/>
    </source>
</evidence>
<gene>
    <name evidence="2" type="ORF">SETIT_4G013300v2</name>
</gene>
<name>K3XZA0_SETIT</name>
<dbReference type="EMBL" id="AGNK02002176">
    <property type="status" value="NOT_ANNOTATED_CDS"/>
    <property type="molecule type" value="Genomic_DNA"/>
</dbReference>
<keyword evidence="4" id="KW-1185">Reference proteome</keyword>
<organism evidence="3 4">
    <name type="scientific">Setaria italica</name>
    <name type="common">Foxtail millet</name>
    <name type="synonym">Panicum italicum</name>
    <dbReference type="NCBI Taxonomy" id="4555"/>
    <lineage>
        <taxon>Eukaryota</taxon>
        <taxon>Viridiplantae</taxon>
        <taxon>Streptophyta</taxon>
        <taxon>Embryophyta</taxon>
        <taxon>Tracheophyta</taxon>
        <taxon>Spermatophyta</taxon>
        <taxon>Magnoliopsida</taxon>
        <taxon>Liliopsida</taxon>
        <taxon>Poales</taxon>
        <taxon>Poaceae</taxon>
        <taxon>PACMAD clade</taxon>
        <taxon>Panicoideae</taxon>
        <taxon>Panicodae</taxon>
        <taxon>Paniceae</taxon>
        <taxon>Cenchrinae</taxon>
        <taxon>Setaria</taxon>
    </lineage>
</organism>
<sequence length="216" mass="23604">MAAAGAAGDGEKSGFRWLDLARYAVAAVVTVVIIAVVVHAIQVVFRPDSLTLSVLGGSVSTNSLPPATDPSLSFSYTLRARNPSGRVRMYYFNINTFLFNSSTPATTPEPMADCLVSFQMPDMSVMQMRFTDSLIQRTVQRNPNDIMPFAFDALHKTGGSIKDVTMLVNGTLVTEIRFGFNTTPRVVKYYCRQLVVGLYDVATMKTDQETSCTTSS</sequence>
<reference evidence="2 4" key="1">
    <citation type="journal article" date="2012" name="Nat. Biotechnol.">
        <title>Reference genome sequence of the model plant Setaria.</title>
        <authorList>
            <person name="Bennetzen J.L."/>
            <person name="Schmutz J."/>
            <person name="Wang H."/>
            <person name="Percifield R."/>
            <person name="Hawkins J."/>
            <person name="Pontaroli A.C."/>
            <person name="Estep M."/>
            <person name="Feng L."/>
            <person name="Vaughn J.N."/>
            <person name="Grimwood J."/>
            <person name="Jenkins J."/>
            <person name="Barry K."/>
            <person name="Lindquist E."/>
            <person name="Hellsten U."/>
            <person name="Deshpande S."/>
            <person name="Wang X."/>
            <person name="Wu X."/>
            <person name="Mitros T."/>
            <person name="Triplett J."/>
            <person name="Yang X."/>
            <person name="Ye C.Y."/>
            <person name="Mauro-Herrera M."/>
            <person name="Wang L."/>
            <person name="Li P."/>
            <person name="Sharma M."/>
            <person name="Sharma R."/>
            <person name="Ronald P.C."/>
            <person name="Panaud O."/>
            <person name="Kellogg E.A."/>
            <person name="Brutnell T.P."/>
            <person name="Doust A.N."/>
            <person name="Tuskan G.A."/>
            <person name="Rokhsar D."/>
            <person name="Devos K.M."/>
        </authorList>
    </citation>
    <scope>NUCLEOTIDE SEQUENCE [LARGE SCALE GENOMIC DNA]</scope>
    <source>
        <strain evidence="4">cv. Yugu1</strain>
        <strain evidence="2">Yugu1</strain>
    </source>
</reference>
<evidence type="ECO:0000256" key="1">
    <source>
        <dbReference type="SAM" id="Phobius"/>
    </source>
</evidence>
<proteinExistence type="predicted"/>
<keyword evidence="1" id="KW-1133">Transmembrane helix</keyword>
<dbReference type="AlphaFoldDB" id="K3XZA0"/>
<keyword evidence="1" id="KW-0472">Membrane</keyword>
<evidence type="ECO:0000313" key="3">
    <source>
        <dbReference type="EnsemblPlants" id="KQL09044"/>
    </source>
</evidence>
<feature type="transmembrane region" description="Helical" evidence="1">
    <location>
        <begin position="20"/>
        <end position="45"/>
    </location>
</feature>
<dbReference type="PANTHER" id="PTHR36480:SF10">
    <property type="entry name" value="LATE EMBRYOGENESIS ABUNDANT PROTEIN LEA-2 SUBGROUP DOMAIN-CONTAINING PROTEIN"/>
    <property type="match status" value="1"/>
</dbReference>
<evidence type="ECO:0008006" key="5">
    <source>
        <dbReference type="Google" id="ProtNLM"/>
    </source>
</evidence>
<protein>
    <recommendedName>
        <fullName evidence="5">Late embryogenesis abundant protein LEA-2 subgroup domain-containing protein</fullName>
    </recommendedName>
</protein>
<dbReference type="OrthoDB" id="657467at2759"/>
<dbReference type="EnsemblPlants" id="KQL09044">
    <property type="protein sequence ID" value="KQL09044"/>
    <property type="gene ID" value="SETIT_007259mg"/>
</dbReference>
<dbReference type="FunCoup" id="K3XZA0">
    <property type="interactions" value="171"/>
</dbReference>
<dbReference type="EMBL" id="CM003531">
    <property type="protein sequence ID" value="RCV19901.1"/>
    <property type="molecule type" value="Genomic_DNA"/>
</dbReference>
<evidence type="ECO:0000313" key="2">
    <source>
        <dbReference type="EMBL" id="RCV19901.1"/>
    </source>
</evidence>
<accession>K3XZA0</accession>
<dbReference type="eggNOG" id="ENOG502R3IC">
    <property type="taxonomic scope" value="Eukaryota"/>
</dbReference>
<reference evidence="3" key="3">
    <citation type="submission" date="2018-08" db="UniProtKB">
        <authorList>
            <consortium name="EnsemblPlants"/>
        </authorList>
    </citation>
    <scope>IDENTIFICATION</scope>
    <source>
        <strain evidence="3">Yugu1</strain>
    </source>
</reference>
<reference evidence="2" key="2">
    <citation type="submission" date="2015-07" db="EMBL/GenBank/DDBJ databases">
        <authorList>
            <person name="Noorani M."/>
        </authorList>
    </citation>
    <scope>NUCLEOTIDE SEQUENCE</scope>
    <source>
        <strain evidence="2">Yugu1</strain>
    </source>
</reference>
<dbReference type="PANTHER" id="PTHR36480">
    <property type="entry name" value="OS06G0118900 PROTEIN-RELATED"/>
    <property type="match status" value="1"/>
</dbReference>
<dbReference type="OMA" id="GRVRMYY"/>
<dbReference type="HOGENOM" id="CLU_100781_0_0_1"/>
<dbReference type="Gramene" id="KQL09044">
    <property type="protein sequence ID" value="KQL09044"/>
    <property type="gene ID" value="SETIT_007259mg"/>
</dbReference>